<name>A0ABW2FV66_9ACTN</name>
<keyword evidence="3" id="KW-1185">Reference proteome</keyword>
<protein>
    <submittedName>
        <fullName evidence="2">Uncharacterized protein</fullName>
    </submittedName>
</protein>
<organism evidence="2 3">
    <name type="scientific">Kitasatospora paranensis</name>
    <dbReference type="NCBI Taxonomy" id="258053"/>
    <lineage>
        <taxon>Bacteria</taxon>
        <taxon>Bacillati</taxon>
        <taxon>Actinomycetota</taxon>
        <taxon>Actinomycetes</taxon>
        <taxon>Kitasatosporales</taxon>
        <taxon>Streptomycetaceae</taxon>
        <taxon>Kitasatospora</taxon>
    </lineage>
</organism>
<feature type="region of interest" description="Disordered" evidence="1">
    <location>
        <begin position="1"/>
        <end position="24"/>
    </location>
</feature>
<comment type="caution">
    <text evidence="2">The sequence shown here is derived from an EMBL/GenBank/DDBJ whole genome shotgun (WGS) entry which is preliminary data.</text>
</comment>
<dbReference type="Proteomes" id="UP001596435">
    <property type="component" value="Unassembled WGS sequence"/>
</dbReference>
<evidence type="ECO:0000313" key="2">
    <source>
        <dbReference type="EMBL" id="MFC7179897.1"/>
    </source>
</evidence>
<accession>A0ABW2FV66</accession>
<dbReference type="EMBL" id="JBHTAJ010000014">
    <property type="protein sequence ID" value="MFC7179897.1"/>
    <property type="molecule type" value="Genomic_DNA"/>
</dbReference>
<proteinExistence type="predicted"/>
<evidence type="ECO:0000256" key="1">
    <source>
        <dbReference type="SAM" id="MobiDB-lite"/>
    </source>
</evidence>
<dbReference type="RefSeq" id="WP_380230902.1">
    <property type="nucleotide sequence ID" value="NZ_JBHSVH010000002.1"/>
</dbReference>
<feature type="compositionally biased region" description="Basic and acidic residues" evidence="1">
    <location>
        <begin position="1"/>
        <end position="14"/>
    </location>
</feature>
<sequence>MDGRTEGPESDRQGTDSGRTRFRPGDVLMLECPFTGTGVTEVSRFHVSVTWPWTEPDPRAGNIGWNGQRALPLPEADEWDAFRTEPDTTTLKPGDTCQVGIPATVVHVLAVHDFDPPLVTGMLPRPASYLEVLPQGETHDPELEDQGYAFDPDGGEPIRVELLFRPYAFLEPGDEVVDQDGRVWRFDAAWDWHPVDGERPGSPAWPLALLSRRDDPAPDGTTTVALATETGSHAEELARWSGLTLARPTTRQQ</sequence>
<reference evidence="3" key="1">
    <citation type="journal article" date="2019" name="Int. J. Syst. Evol. Microbiol.">
        <title>The Global Catalogue of Microorganisms (GCM) 10K type strain sequencing project: providing services to taxonomists for standard genome sequencing and annotation.</title>
        <authorList>
            <consortium name="The Broad Institute Genomics Platform"/>
            <consortium name="The Broad Institute Genome Sequencing Center for Infectious Disease"/>
            <person name="Wu L."/>
            <person name="Ma J."/>
        </authorList>
    </citation>
    <scope>NUCLEOTIDE SEQUENCE [LARGE SCALE GENOMIC DNA]</scope>
    <source>
        <strain evidence="3">CGMCC 1.12859</strain>
    </source>
</reference>
<gene>
    <name evidence="2" type="ORF">ACFQMG_10035</name>
</gene>
<evidence type="ECO:0000313" key="3">
    <source>
        <dbReference type="Proteomes" id="UP001596435"/>
    </source>
</evidence>